<keyword evidence="6" id="KW-0862">Zinc</keyword>
<evidence type="ECO:0000256" key="6">
    <source>
        <dbReference type="ARBA" id="ARBA00022833"/>
    </source>
</evidence>
<feature type="domain" description="C2H2-type" evidence="13">
    <location>
        <begin position="220"/>
        <end position="250"/>
    </location>
</feature>
<comment type="function">
    <text evidence="1">May be involved in transcriptional regulation.</text>
</comment>
<keyword evidence="15" id="KW-1185">Reference proteome</keyword>
<keyword evidence="10" id="KW-0539">Nucleus</keyword>
<dbReference type="AlphaFoldDB" id="A0A226F433"/>
<evidence type="ECO:0000313" key="15">
    <source>
        <dbReference type="Proteomes" id="UP000198287"/>
    </source>
</evidence>
<dbReference type="PROSITE" id="PS00028">
    <property type="entry name" value="ZINC_FINGER_C2H2_1"/>
    <property type="match status" value="4"/>
</dbReference>
<evidence type="ECO:0000256" key="7">
    <source>
        <dbReference type="ARBA" id="ARBA00023015"/>
    </source>
</evidence>
<keyword evidence="5 11" id="KW-0863">Zinc-finger</keyword>
<organism evidence="14 15">
    <name type="scientific">Folsomia candida</name>
    <name type="common">Springtail</name>
    <dbReference type="NCBI Taxonomy" id="158441"/>
    <lineage>
        <taxon>Eukaryota</taxon>
        <taxon>Metazoa</taxon>
        <taxon>Ecdysozoa</taxon>
        <taxon>Arthropoda</taxon>
        <taxon>Hexapoda</taxon>
        <taxon>Collembola</taxon>
        <taxon>Entomobryomorpha</taxon>
        <taxon>Isotomoidea</taxon>
        <taxon>Isotomidae</taxon>
        <taxon>Proisotominae</taxon>
        <taxon>Folsomia</taxon>
    </lineage>
</organism>
<accession>A0A226F433</accession>
<evidence type="ECO:0000256" key="2">
    <source>
        <dbReference type="ARBA" id="ARBA00004123"/>
    </source>
</evidence>
<feature type="region of interest" description="Disordered" evidence="12">
    <location>
        <begin position="140"/>
        <end position="180"/>
    </location>
</feature>
<dbReference type="GO" id="GO:0003677">
    <property type="term" value="F:DNA binding"/>
    <property type="evidence" value="ECO:0007669"/>
    <property type="project" value="UniProtKB-KW"/>
</dbReference>
<dbReference type="PROSITE" id="PS50157">
    <property type="entry name" value="ZINC_FINGER_C2H2_2"/>
    <property type="match status" value="5"/>
</dbReference>
<keyword evidence="9" id="KW-0804">Transcription</keyword>
<dbReference type="GO" id="GO:0000981">
    <property type="term" value="F:DNA-binding transcription factor activity, RNA polymerase II-specific"/>
    <property type="evidence" value="ECO:0007669"/>
    <property type="project" value="TreeGrafter"/>
</dbReference>
<dbReference type="EMBL" id="LNIX01000001">
    <property type="protein sequence ID" value="OXA64545.1"/>
    <property type="molecule type" value="Genomic_DNA"/>
</dbReference>
<reference evidence="14 15" key="1">
    <citation type="submission" date="2015-12" db="EMBL/GenBank/DDBJ databases">
        <title>The genome of Folsomia candida.</title>
        <authorList>
            <person name="Faddeeva A."/>
            <person name="Derks M.F."/>
            <person name="Anvar Y."/>
            <person name="Smit S."/>
            <person name="Van Straalen N."/>
            <person name="Roelofs D."/>
        </authorList>
    </citation>
    <scope>NUCLEOTIDE SEQUENCE [LARGE SCALE GENOMIC DNA]</scope>
    <source>
        <strain evidence="14 15">VU population</strain>
        <tissue evidence="14">Whole body</tissue>
    </source>
</reference>
<gene>
    <name evidence="14" type="ORF">Fcan01_00113</name>
</gene>
<dbReference type="GO" id="GO:0005634">
    <property type="term" value="C:nucleus"/>
    <property type="evidence" value="ECO:0007669"/>
    <property type="project" value="UniProtKB-SubCell"/>
</dbReference>
<keyword evidence="3" id="KW-0479">Metal-binding</keyword>
<evidence type="ECO:0000256" key="12">
    <source>
        <dbReference type="SAM" id="MobiDB-lite"/>
    </source>
</evidence>
<dbReference type="SMART" id="SM00355">
    <property type="entry name" value="ZnF_C2H2"/>
    <property type="match status" value="7"/>
</dbReference>
<feature type="domain" description="C2H2-type" evidence="13">
    <location>
        <begin position="382"/>
        <end position="409"/>
    </location>
</feature>
<evidence type="ECO:0000256" key="9">
    <source>
        <dbReference type="ARBA" id="ARBA00023163"/>
    </source>
</evidence>
<evidence type="ECO:0000256" key="3">
    <source>
        <dbReference type="ARBA" id="ARBA00022723"/>
    </source>
</evidence>
<feature type="domain" description="C2H2-type" evidence="13">
    <location>
        <begin position="183"/>
        <end position="213"/>
    </location>
</feature>
<dbReference type="Pfam" id="PF00096">
    <property type="entry name" value="zf-C2H2"/>
    <property type="match status" value="2"/>
</dbReference>
<keyword evidence="7" id="KW-0805">Transcription regulation</keyword>
<dbReference type="InterPro" id="IPR013087">
    <property type="entry name" value="Znf_C2H2_type"/>
</dbReference>
<dbReference type="STRING" id="158441.A0A226F433"/>
<dbReference type="SUPFAM" id="SSF57667">
    <property type="entry name" value="beta-beta-alpha zinc fingers"/>
    <property type="match status" value="2"/>
</dbReference>
<dbReference type="Proteomes" id="UP000198287">
    <property type="component" value="Unassembled WGS sequence"/>
</dbReference>
<dbReference type="PANTHER" id="PTHR24394">
    <property type="entry name" value="ZINC FINGER PROTEIN"/>
    <property type="match status" value="1"/>
</dbReference>
<evidence type="ECO:0000256" key="5">
    <source>
        <dbReference type="ARBA" id="ARBA00022771"/>
    </source>
</evidence>
<proteinExistence type="predicted"/>
<comment type="subcellular location">
    <subcellularLocation>
        <location evidence="2">Nucleus</location>
    </subcellularLocation>
</comment>
<evidence type="ECO:0000256" key="4">
    <source>
        <dbReference type="ARBA" id="ARBA00022737"/>
    </source>
</evidence>
<dbReference type="FunFam" id="3.30.160.60:FF:000097">
    <property type="entry name" value="Zinc finger protein"/>
    <property type="match status" value="1"/>
</dbReference>
<feature type="domain" description="C2H2-type" evidence="13">
    <location>
        <begin position="251"/>
        <end position="280"/>
    </location>
</feature>
<evidence type="ECO:0000256" key="1">
    <source>
        <dbReference type="ARBA" id="ARBA00003767"/>
    </source>
</evidence>
<keyword evidence="4" id="KW-0677">Repeat</keyword>
<sequence length="442" mass="50846">MAKTERVDTDSGINLCQKVISRREIRSRKIKKKYRTLLFPRPVSFHENMDLYDPKVSTFEETSRPNANNSSKSPFLRRIAKKVNFAMVQTKKKSSPHPGQTQLNEGNLQIGNADADNVQIPRKKEPVTLSSWLNLRPRVSKSYDESESPNSPEESTSLKTPLKNHKPSSSSPQFNRKPRGGPYTCNFPSCLTSFRHTLLLRRHLISSHLPKNKPAGKKKYFCTVTPTCEKSFVKLTSLNTHYKHHWAVKPYLCQEEDCGAGYATAKELRIHAIKHCDERRFQCKTCHCKFKRVHKVAEGMLQCPTCLMKFKNSAALDHHSLMCGKDDDYFTTELPVKSGKNPNPQAKTDVIHRCKICPKVCKGRKDYIRDHVIRDHLKVKVYQCKLCDMKFSHRTELQMHTRTHTGEKPFTCTICGKGFTQSIHYKGHLTVHSEEKKFKVSF</sequence>
<evidence type="ECO:0000259" key="13">
    <source>
        <dbReference type="PROSITE" id="PS50157"/>
    </source>
</evidence>
<evidence type="ECO:0000256" key="11">
    <source>
        <dbReference type="PROSITE-ProRule" id="PRU00042"/>
    </source>
</evidence>
<dbReference type="OrthoDB" id="6077919at2759"/>
<dbReference type="PANTHER" id="PTHR24394:SF29">
    <property type="entry name" value="MYONEURIN"/>
    <property type="match status" value="1"/>
</dbReference>
<comment type="caution">
    <text evidence="14">The sequence shown here is derived from an EMBL/GenBank/DDBJ whole genome shotgun (WGS) entry which is preliminary data.</text>
</comment>
<evidence type="ECO:0000256" key="10">
    <source>
        <dbReference type="ARBA" id="ARBA00023242"/>
    </source>
</evidence>
<dbReference type="InterPro" id="IPR036236">
    <property type="entry name" value="Znf_C2H2_sf"/>
</dbReference>
<keyword evidence="8" id="KW-0238">DNA-binding</keyword>
<name>A0A226F433_FOLCA</name>
<evidence type="ECO:0000313" key="14">
    <source>
        <dbReference type="EMBL" id="OXA64545.1"/>
    </source>
</evidence>
<feature type="domain" description="C2H2-type" evidence="13">
    <location>
        <begin position="410"/>
        <end position="437"/>
    </location>
</feature>
<protein>
    <recommendedName>
        <fullName evidence="13">C2H2-type domain-containing protein</fullName>
    </recommendedName>
</protein>
<evidence type="ECO:0000256" key="8">
    <source>
        <dbReference type="ARBA" id="ARBA00023125"/>
    </source>
</evidence>
<dbReference type="Gene3D" id="3.30.160.60">
    <property type="entry name" value="Classic Zinc Finger"/>
    <property type="match status" value="4"/>
</dbReference>
<dbReference type="GO" id="GO:0008270">
    <property type="term" value="F:zinc ion binding"/>
    <property type="evidence" value="ECO:0007669"/>
    <property type="project" value="UniProtKB-KW"/>
</dbReference>